<feature type="transmembrane region" description="Helical" evidence="5">
    <location>
        <begin position="378"/>
        <end position="399"/>
    </location>
</feature>
<organism evidence="7 8">
    <name type="scientific">Candidatus Magasanikbacteria bacterium GW2011_GWC2_45_8</name>
    <dbReference type="NCBI Taxonomy" id="1619050"/>
    <lineage>
        <taxon>Bacteria</taxon>
        <taxon>Candidatus Magasanikiibacteriota</taxon>
    </lineage>
</organism>
<evidence type="ECO:0000259" key="6">
    <source>
        <dbReference type="Pfam" id="PF04932"/>
    </source>
</evidence>
<feature type="domain" description="O-antigen ligase-related" evidence="6">
    <location>
        <begin position="222"/>
        <end position="356"/>
    </location>
</feature>
<protein>
    <submittedName>
        <fullName evidence="7">Putative membrane protein</fullName>
    </submittedName>
</protein>
<dbReference type="GO" id="GO:0016020">
    <property type="term" value="C:membrane"/>
    <property type="evidence" value="ECO:0007669"/>
    <property type="project" value="UniProtKB-SubCell"/>
</dbReference>
<evidence type="ECO:0000256" key="4">
    <source>
        <dbReference type="ARBA" id="ARBA00023136"/>
    </source>
</evidence>
<feature type="transmembrane region" description="Helical" evidence="5">
    <location>
        <begin position="236"/>
        <end position="251"/>
    </location>
</feature>
<keyword evidence="2 5" id="KW-0812">Transmembrane</keyword>
<proteinExistence type="predicted"/>
<dbReference type="Pfam" id="PF04932">
    <property type="entry name" value="Wzy_C"/>
    <property type="match status" value="1"/>
</dbReference>
<sequence>MTLLVLVFALLLGYLTARRTVYGVYAVLALLPSYLIRFTIGKIPSTLLEVSILAVALVWFCKLPHKKIYNPAQTRKLFLHSGVLTVWWYLTLFFILATTLAAFISPSHVAALGIWKAYFIEPLIFFSVCISTMRTRTELRTALDFLFIGVACAATISIIQKFTGWWIPNTFWQAVLTRRTTSVYGYPNAFPLIAAPLIPFIFFQIREHSSHIARSLYILLGLSMLLAILFTKSDGALAGLGAGLLVAGVWYKPTRPYIALFTFLTALTIFFIPPLKELFASHFLFQKFSGQLRLSMWQETLEMLKTHPLQGGGLANYQSAVFPYHTLQWAEIYLYPHNIFLNFWTETGLLGLLSFLTLVVFFFVRAVALWLKNHSFTVKTAVIAMIILLVHGLVDVPYFKNDLSVVFWLIIAIIVLEEKRILLQSQAS</sequence>
<comment type="caution">
    <text evidence="7">The sequence shown here is derived from an EMBL/GenBank/DDBJ whole genome shotgun (WGS) entry which is preliminary data.</text>
</comment>
<dbReference type="EMBL" id="LCLH01000037">
    <property type="protein sequence ID" value="KKU12916.1"/>
    <property type="molecule type" value="Genomic_DNA"/>
</dbReference>
<feature type="transmembrane region" description="Helical" evidence="5">
    <location>
        <begin position="142"/>
        <end position="163"/>
    </location>
</feature>
<evidence type="ECO:0000256" key="2">
    <source>
        <dbReference type="ARBA" id="ARBA00022692"/>
    </source>
</evidence>
<dbReference type="Proteomes" id="UP000034911">
    <property type="component" value="Unassembled WGS sequence"/>
</dbReference>
<feature type="transmembrane region" description="Helical" evidence="5">
    <location>
        <begin position="183"/>
        <end position="205"/>
    </location>
</feature>
<evidence type="ECO:0000256" key="1">
    <source>
        <dbReference type="ARBA" id="ARBA00004141"/>
    </source>
</evidence>
<comment type="subcellular location">
    <subcellularLocation>
        <location evidence="1">Membrane</location>
        <topology evidence="1">Multi-pass membrane protein</topology>
    </subcellularLocation>
</comment>
<feature type="transmembrane region" description="Helical" evidence="5">
    <location>
        <begin position="82"/>
        <end position="104"/>
    </location>
</feature>
<dbReference type="PANTHER" id="PTHR37422:SF13">
    <property type="entry name" value="LIPOPOLYSACCHARIDE BIOSYNTHESIS PROTEIN PA4999-RELATED"/>
    <property type="match status" value="1"/>
</dbReference>
<reference evidence="7 8" key="1">
    <citation type="journal article" date="2015" name="Nature">
        <title>rRNA introns, odd ribosomes, and small enigmatic genomes across a large radiation of phyla.</title>
        <authorList>
            <person name="Brown C.T."/>
            <person name="Hug L.A."/>
            <person name="Thomas B.C."/>
            <person name="Sharon I."/>
            <person name="Castelle C.J."/>
            <person name="Singh A."/>
            <person name="Wilkins M.J."/>
            <person name="Williams K.H."/>
            <person name="Banfield J.F."/>
        </authorList>
    </citation>
    <scope>NUCLEOTIDE SEQUENCE [LARGE SCALE GENOMIC DNA]</scope>
</reference>
<evidence type="ECO:0000313" key="8">
    <source>
        <dbReference type="Proteomes" id="UP000034911"/>
    </source>
</evidence>
<evidence type="ECO:0000256" key="3">
    <source>
        <dbReference type="ARBA" id="ARBA00022989"/>
    </source>
</evidence>
<dbReference type="InterPro" id="IPR051533">
    <property type="entry name" value="WaaL-like"/>
</dbReference>
<dbReference type="InterPro" id="IPR007016">
    <property type="entry name" value="O-antigen_ligase-rel_domated"/>
</dbReference>
<keyword evidence="3 5" id="KW-1133">Transmembrane helix</keyword>
<dbReference type="PANTHER" id="PTHR37422">
    <property type="entry name" value="TEICHURONIC ACID BIOSYNTHESIS PROTEIN TUAE"/>
    <property type="match status" value="1"/>
</dbReference>
<evidence type="ECO:0000313" key="7">
    <source>
        <dbReference type="EMBL" id="KKU12916.1"/>
    </source>
</evidence>
<dbReference type="STRING" id="1619050.UX20_C0037G0005"/>
<name>A0A0G1MX55_9BACT</name>
<evidence type="ECO:0000256" key="5">
    <source>
        <dbReference type="SAM" id="Phobius"/>
    </source>
</evidence>
<feature type="transmembrane region" description="Helical" evidence="5">
    <location>
        <begin position="258"/>
        <end position="275"/>
    </location>
</feature>
<feature type="transmembrane region" description="Helical" evidence="5">
    <location>
        <begin position="212"/>
        <end position="230"/>
    </location>
</feature>
<accession>A0A0G1MX55</accession>
<gene>
    <name evidence="7" type="ORF">UX20_C0037G0005</name>
</gene>
<feature type="transmembrane region" description="Helical" evidence="5">
    <location>
        <begin position="349"/>
        <end position="371"/>
    </location>
</feature>
<feature type="transmembrane region" description="Helical" evidence="5">
    <location>
        <begin position="41"/>
        <end position="61"/>
    </location>
</feature>
<feature type="transmembrane region" description="Helical" evidence="5">
    <location>
        <begin position="110"/>
        <end position="130"/>
    </location>
</feature>
<dbReference type="AlphaFoldDB" id="A0A0G1MX55"/>
<feature type="transmembrane region" description="Helical" evidence="5">
    <location>
        <begin position="405"/>
        <end position="423"/>
    </location>
</feature>
<keyword evidence="4 5" id="KW-0472">Membrane</keyword>